<dbReference type="EMBL" id="GBRH01197328">
    <property type="protein sequence ID" value="JAE00568.1"/>
    <property type="molecule type" value="Transcribed_RNA"/>
</dbReference>
<sequence>MSLSVRSGRYDAIAAHLLPRRAWRWTTSFSSWSVKLPRLMPGRR</sequence>
<organism evidence="1">
    <name type="scientific">Arundo donax</name>
    <name type="common">Giant reed</name>
    <name type="synonym">Donax arundinaceus</name>
    <dbReference type="NCBI Taxonomy" id="35708"/>
    <lineage>
        <taxon>Eukaryota</taxon>
        <taxon>Viridiplantae</taxon>
        <taxon>Streptophyta</taxon>
        <taxon>Embryophyta</taxon>
        <taxon>Tracheophyta</taxon>
        <taxon>Spermatophyta</taxon>
        <taxon>Magnoliopsida</taxon>
        <taxon>Liliopsida</taxon>
        <taxon>Poales</taxon>
        <taxon>Poaceae</taxon>
        <taxon>PACMAD clade</taxon>
        <taxon>Arundinoideae</taxon>
        <taxon>Arundineae</taxon>
        <taxon>Arundo</taxon>
    </lineage>
</organism>
<proteinExistence type="predicted"/>
<name>A0A0A9EX10_ARUDO</name>
<reference evidence="1" key="2">
    <citation type="journal article" date="2015" name="Data Brief">
        <title>Shoot transcriptome of the giant reed, Arundo donax.</title>
        <authorList>
            <person name="Barrero R.A."/>
            <person name="Guerrero F.D."/>
            <person name="Moolhuijzen P."/>
            <person name="Goolsby J.A."/>
            <person name="Tidwell J."/>
            <person name="Bellgard S.E."/>
            <person name="Bellgard M.I."/>
        </authorList>
    </citation>
    <scope>NUCLEOTIDE SEQUENCE</scope>
    <source>
        <tissue evidence="1">Shoot tissue taken approximately 20 cm above the soil surface</tissue>
    </source>
</reference>
<reference evidence="1" key="1">
    <citation type="submission" date="2014-09" db="EMBL/GenBank/DDBJ databases">
        <authorList>
            <person name="Magalhaes I.L.F."/>
            <person name="Oliveira U."/>
            <person name="Santos F.R."/>
            <person name="Vidigal T.H.D.A."/>
            <person name="Brescovit A.D."/>
            <person name="Santos A.J."/>
        </authorList>
    </citation>
    <scope>NUCLEOTIDE SEQUENCE</scope>
    <source>
        <tissue evidence="1">Shoot tissue taken approximately 20 cm above the soil surface</tissue>
    </source>
</reference>
<protein>
    <submittedName>
        <fullName evidence="1">Uncharacterized protein</fullName>
    </submittedName>
</protein>
<evidence type="ECO:0000313" key="1">
    <source>
        <dbReference type="EMBL" id="JAE00568.1"/>
    </source>
</evidence>
<accession>A0A0A9EX10</accession>
<dbReference type="AlphaFoldDB" id="A0A0A9EX10"/>